<comment type="caution">
    <text evidence="3">The sequence shown here is derived from an EMBL/GenBank/DDBJ whole genome shotgun (WGS) entry which is preliminary data.</text>
</comment>
<feature type="compositionally biased region" description="Polar residues" evidence="2">
    <location>
        <begin position="427"/>
        <end position="446"/>
    </location>
</feature>
<feature type="region of interest" description="Disordered" evidence="2">
    <location>
        <begin position="993"/>
        <end position="1027"/>
    </location>
</feature>
<feature type="coiled-coil region" evidence="1">
    <location>
        <begin position="199"/>
        <end position="272"/>
    </location>
</feature>
<sequence>MEESTNDGEKSISMGPAELMSREETSSEPIHYTISEASFTSPTRNQTHAMGILSLSSITVGDMSQAVQLHAAFSPDADFRPDILMSTVNSRQASTSQDDLSISMGPLPGFDFAHETQCNEYLDQQEQPFTSLVANIEKLEVKQKNQQMSNPPVTVGSKSIQTEHSHCQKCEELHLLYNRKLLEVANEFQQQYTSQFQMIEQHVVASEAAQKQIKDLTDQLDVADKQLKANRAFLEQQAIEREQEREEASEQQKKLEALLNEKEKECERVKISTSQLTHDVQQLQEALKEKDQIFQDHLSAHQRLEQQNQVLRMNQADMDEENSSMQTVLDVKDKLLKAQSEQIAALQNELENHLYAHSETERESDVPASHKADSTLQDVIDTSLPVIAGEMPTLFDELQQLIFRLLHKVDSSTRALEAAQATKQKRTNNNLLSPRSHITPSTSTEDISIKDRNPRSHDIRDASPSPTNEENGQNDPERALNFLQQLDGKLAILSRIEEAACKRIADLEAELQRVSQSEKRSISRAAELEQQYQQHQLLLQDVDAEKQELQMEHTDLLKRISSLENRLDEQRRSTALSASQNLHAEKCRLLSEEKHQLCLIVQEKEESLCNMQKQMSELYERIEKLMKTIQEKEQESSRRTQDDFSRSSVERLRDAPQQDGSMTWSKLGAQNSPVPLSPIYQPQHQNHSAAQLKLQETIQILTLELDELREKLRNSERERQVLEDEAASNASRLAQLESLEHRNAALDNIVDEAERQKDEYQVRCTRLEKEWESCQNKLQELENVQERCVALEKELNRHKVMTQELETSRLTCTALKKECADQRLASEKAINELQNHCKELETHLANQRDLTQEYDIMRRRCLALETEVAAQRGTITAVEVLQQRCASLQSDLVYHQQTAQQQSSSLKAQLDSKEKTLNDLQSKLKLSDSCKAKVEEALKKLQLEVEAIKQAQQLQQKQTHRSVDPRDLSTLIEGQTAPPDLLAPSFVEFLGSTTSSRSSSRATSIRNGSPAHRTAESSTFNDLSLPNSMMGKTALKEVQRESEHLLAFGKQMLEMQQNAAQQKISRLPPTNENIEDDLETTLKPDGESFVVSINSVEVELTKKVQLLRTELAMEKLLLQDQRATNTRLQQQVMQLIAQQRNQTVKTQPPQKSISTYRSLQPEQVSQFHQYRALKLESIRKNLVYQKKVPLWDCF</sequence>
<keyword evidence="4" id="KW-1185">Reference proteome</keyword>
<feature type="compositionally biased region" description="Polar residues" evidence="2">
    <location>
        <begin position="1016"/>
        <end position="1027"/>
    </location>
</feature>
<feature type="compositionally biased region" description="Basic and acidic residues" evidence="2">
    <location>
        <begin position="630"/>
        <end position="656"/>
    </location>
</feature>
<evidence type="ECO:0000313" key="3">
    <source>
        <dbReference type="EMBL" id="CAH0110897.1"/>
    </source>
</evidence>
<proteinExistence type="predicted"/>
<feature type="region of interest" description="Disordered" evidence="2">
    <location>
        <begin position="630"/>
        <end position="670"/>
    </location>
</feature>
<protein>
    <recommendedName>
        <fullName evidence="5">Pericentrin/AKAP-450 centrosomal targeting domain-containing protein</fullName>
    </recommendedName>
</protein>
<feature type="compositionally biased region" description="Polar residues" evidence="2">
    <location>
        <begin position="658"/>
        <end position="670"/>
    </location>
</feature>
<feature type="region of interest" description="Disordered" evidence="2">
    <location>
        <begin position="1"/>
        <end position="27"/>
    </location>
</feature>
<feature type="coiled-coil region" evidence="1">
    <location>
        <begin position="301"/>
        <end position="363"/>
    </location>
</feature>
<evidence type="ECO:0000256" key="1">
    <source>
        <dbReference type="SAM" id="Coils"/>
    </source>
</evidence>
<dbReference type="EMBL" id="CAKKLH010000308">
    <property type="protein sequence ID" value="CAH0110897.1"/>
    <property type="molecule type" value="Genomic_DNA"/>
</dbReference>
<feature type="coiled-coil region" evidence="1">
    <location>
        <begin position="691"/>
        <end position="850"/>
    </location>
</feature>
<dbReference type="AlphaFoldDB" id="A0A8J2WTI7"/>
<organism evidence="3 4">
    <name type="scientific">Daphnia galeata</name>
    <dbReference type="NCBI Taxonomy" id="27404"/>
    <lineage>
        <taxon>Eukaryota</taxon>
        <taxon>Metazoa</taxon>
        <taxon>Ecdysozoa</taxon>
        <taxon>Arthropoda</taxon>
        <taxon>Crustacea</taxon>
        <taxon>Branchiopoda</taxon>
        <taxon>Diplostraca</taxon>
        <taxon>Cladocera</taxon>
        <taxon>Anomopoda</taxon>
        <taxon>Daphniidae</taxon>
        <taxon>Daphnia</taxon>
    </lineage>
</organism>
<evidence type="ECO:0008006" key="5">
    <source>
        <dbReference type="Google" id="ProtNLM"/>
    </source>
</evidence>
<feature type="compositionally biased region" description="Polar residues" evidence="2">
    <location>
        <begin position="464"/>
        <end position="474"/>
    </location>
</feature>
<feature type="compositionally biased region" description="Low complexity" evidence="2">
    <location>
        <begin position="993"/>
        <end position="1006"/>
    </location>
</feature>
<feature type="coiled-coil region" evidence="1">
    <location>
        <begin position="903"/>
        <end position="958"/>
    </location>
</feature>
<reference evidence="3" key="1">
    <citation type="submission" date="2021-11" db="EMBL/GenBank/DDBJ databases">
        <authorList>
            <person name="Schell T."/>
        </authorList>
    </citation>
    <scope>NUCLEOTIDE SEQUENCE</scope>
    <source>
        <strain evidence="3">M5</strain>
    </source>
</reference>
<feature type="coiled-coil region" evidence="1">
    <location>
        <begin position="497"/>
        <end position="573"/>
    </location>
</feature>
<dbReference type="Proteomes" id="UP000789390">
    <property type="component" value="Unassembled WGS sequence"/>
</dbReference>
<evidence type="ECO:0000256" key="2">
    <source>
        <dbReference type="SAM" id="MobiDB-lite"/>
    </source>
</evidence>
<name>A0A8J2WTI7_9CRUS</name>
<feature type="region of interest" description="Disordered" evidence="2">
    <location>
        <begin position="417"/>
        <end position="475"/>
    </location>
</feature>
<dbReference type="OrthoDB" id="6352469at2759"/>
<keyword evidence="1" id="KW-0175">Coiled coil</keyword>
<gene>
    <name evidence="3" type="ORF">DGAL_LOCUS14505</name>
</gene>
<accession>A0A8J2WTI7</accession>
<feature type="compositionally biased region" description="Basic and acidic residues" evidence="2">
    <location>
        <begin position="447"/>
        <end position="461"/>
    </location>
</feature>
<evidence type="ECO:0000313" key="4">
    <source>
        <dbReference type="Proteomes" id="UP000789390"/>
    </source>
</evidence>